<accession>A0A9X1HZM6</accession>
<organism evidence="6 7">
    <name type="scientific">Neotamlana laminarinivorans</name>
    <dbReference type="NCBI Taxonomy" id="2883124"/>
    <lineage>
        <taxon>Bacteria</taxon>
        <taxon>Pseudomonadati</taxon>
        <taxon>Bacteroidota</taxon>
        <taxon>Flavobacteriia</taxon>
        <taxon>Flavobacteriales</taxon>
        <taxon>Flavobacteriaceae</taxon>
        <taxon>Neotamlana</taxon>
    </lineage>
</organism>
<evidence type="ECO:0000256" key="1">
    <source>
        <dbReference type="ARBA" id="ARBA00006739"/>
    </source>
</evidence>
<sequence>MIIISILITLSYLILIGRFIYGFNKVETFKFKNLPPKTRFSVIIPFRNEAENLPQLLKSIEHLNYHKLLFEVFLVDDESEDNSLEVIVKSGIDVITIPNKRETNSPKKDAINTAIGFAKNEWVITTDADCILPKFWLENFDNYIQNNNIDAVVAPVMYKSKNTFLNQFQNLDALSLQGATIGGFGLNKPFLCNGANFAYKKSVFNQIDGFKGNENIASGDDIFMLDKLLKVNKTIGYLKSKHAIVKTKAQTSWTSLISQHVRWAAKTSAYNNKFGKITGLIVLLMNALIIIGILLTILKLLNPFVLVSAVTIKAIVDFILLNKTASFFNKKNILKQYTLSFLPYSFFSVFVAIKAIFGGYTWKKREFKK</sequence>
<dbReference type="PANTHER" id="PTHR43630:SF1">
    <property type="entry name" value="POLY-BETA-1,6-N-ACETYL-D-GLUCOSAMINE SYNTHASE"/>
    <property type="match status" value="1"/>
</dbReference>
<evidence type="ECO:0000313" key="6">
    <source>
        <dbReference type="EMBL" id="MCB4799088.1"/>
    </source>
</evidence>
<dbReference type="InterPro" id="IPR029044">
    <property type="entry name" value="Nucleotide-diphossugar_trans"/>
</dbReference>
<gene>
    <name evidence="6" type="ORF">LG649_09535</name>
</gene>
<keyword evidence="4" id="KW-0812">Transmembrane</keyword>
<keyword evidence="4" id="KW-1133">Transmembrane helix</keyword>
<feature type="transmembrane region" description="Helical" evidence="4">
    <location>
        <begin position="304"/>
        <end position="321"/>
    </location>
</feature>
<comment type="similarity">
    <text evidence="1">Belongs to the glycosyltransferase 2 family.</text>
</comment>
<name>A0A9X1HZM6_9FLAO</name>
<feature type="transmembrane region" description="Helical" evidence="4">
    <location>
        <begin position="341"/>
        <end position="362"/>
    </location>
</feature>
<protein>
    <submittedName>
        <fullName evidence="6">Glycosyltransferase</fullName>
        <ecNumber evidence="6">2.4.-.-</ecNumber>
    </submittedName>
</protein>
<dbReference type="EC" id="2.4.-.-" evidence="6"/>
<dbReference type="SUPFAM" id="SSF53448">
    <property type="entry name" value="Nucleotide-diphospho-sugar transferases"/>
    <property type="match status" value="1"/>
</dbReference>
<keyword evidence="7" id="KW-1185">Reference proteome</keyword>
<dbReference type="Pfam" id="PF00535">
    <property type="entry name" value="Glycos_transf_2"/>
    <property type="match status" value="1"/>
</dbReference>
<comment type="caution">
    <text evidence="6">The sequence shown here is derived from an EMBL/GenBank/DDBJ whole genome shotgun (WGS) entry which is preliminary data.</text>
</comment>
<proteinExistence type="inferred from homology"/>
<evidence type="ECO:0000256" key="4">
    <source>
        <dbReference type="SAM" id="Phobius"/>
    </source>
</evidence>
<dbReference type="InterPro" id="IPR001173">
    <property type="entry name" value="Glyco_trans_2-like"/>
</dbReference>
<evidence type="ECO:0000259" key="5">
    <source>
        <dbReference type="Pfam" id="PF00535"/>
    </source>
</evidence>
<dbReference type="Gene3D" id="3.90.550.10">
    <property type="entry name" value="Spore Coat Polysaccharide Biosynthesis Protein SpsA, Chain A"/>
    <property type="match status" value="1"/>
</dbReference>
<dbReference type="PANTHER" id="PTHR43630">
    <property type="entry name" value="POLY-BETA-1,6-N-ACETYL-D-GLUCOSAMINE SYNTHASE"/>
    <property type="match status" value="1"/>
</dbReference>
<dbReference type="AlphaFoldDB" id="A0A9X1HZM6"/>
<feature type="transmembrane region" description="Helical" evidence="4">
    <location>
        <begin position="277"/>
        <end position="298"/>
    </location>
</feature>
<reference evidence="6" key="1">
    <citation type="submission" date="2021-10" db="EMBL/GenBank/DDBJ databases">
        <title>Tamlana sargassums sp. nov., and Tamlana laminarinivorans sp. nov., two new bacteria isolated from the brown alga.</title>
        <authorList>
            <person name="Li J."/>
        </authorList>
    </citation>
    <scope>NUCLEOTIDE SEQUENCE</scope>
    <source>
        <strain evidence="6">PT2-4</strain>
    </source>
</reference>
<feature type="transmembrane region" description="Helical" evidence="4">
    <location>
        <begin position="6"/>
        <end position="23"/>
    </location>
</feature>
<dbReference type="GO" id="GO:0016757">
    <property type="term" value="F:glycosyltransferase activity"/>
    <property type="evidence" value="ECO:0007669"/>
    <property type="project" value="UniProtKB-KW"/>
</dbReference>
<dbReference type="Proteomes" id="UP001139199">
    <property type="component" value="Unassembled WGS sequence"/>
</dbReference>
<keyword evidence="2 6" id="KW-0328">Glycosyltransferase</keyword>
<evidence type="ECO:0000313" key="7">
    <source>
        <dbReference type="Proteomes" id="UP001139199"/>
    </source>
</evidence>
<evidence type="ECO:0000256" key="3">
    <source>
        <dbReference type="ARBA" id="ARBA00022679"/>
    </source>
</evidence>
<keyword evidence="3 6" id="KW-0808">Transferase</keyword>
<feature type="domain" description="Glycosyltransferase 2-like" evidence="5">
    <location>
        <begin position="41"/>
        <end position="206"/>
    </location>
</feature>
<dbReference type="EMBL" id="JAJAPW010000004">
    <property type="protein sequence ID" value="MCB4799088.1"/>
    <property type="molecule type" value="Genomic_DNA"/>
</dbReference>
<dbReference type="RefSeq" id="WP_226543604.1">
    <property type="nucleotide sequence ID" value="NZ_JAJAPW010000004.1"/>
</dbReference>
<keyword evidence="4" id="KW-0472">Membrane</keyword>
<evidence type="ECO:0000256" key="2">
    <source>
        <dbReference type="ARBA" id="ARBA00022676"/>
    </source>
</evidence>